<dbReference type="InterPro" id="IPR027485">
    <property type="entry name" value="AMMECR1_N"/>
</dbReference>
<dbReference type="NCBIfam" id="TIGR04335">
    <property type="entry name" value="AmmeMemoSam_A"/>
    <property type="match status" value="1"/>
</dbReference>
<evidence type="ECO:0000259" key="1">
    <source>
        <dbReference type="PROSITE" id="PS51112"/>
    </source>
</evidence>
<dbReference type="GO" id="GO:0008198">
    <property type="term" value="F:ferrous iron binding"/>
    <property type="evidence" value="ECO:0007669"/>
    <property type="project" value="InterPro"/>
</dbReference>
<reference evidence="2 3" key="1">
    <citation type="journal article" date="2013" name="PLoS ONE">
        <title>Identification and characterization of three novel lipases belonging to families II and V from Anaerovibrio lipolyticus 5ST.</title>
        <authorList>
            <person name="Prive F."/>
            <person name="Kaderbhai N.N."/>
            <person name="Girdwood S."/>
            <person name="Worgan H.J."/>
            <person name="Pinloche E."/>
            <person name="Scollan N.D."/>
            <person name="Huws S.A."/>
            <person name="Newbold C.J."/>
        </authorList>
    </citation>
    <scope>NUCLEOTIDE SEQUENCE [LARGE SCALE GENOMIC DNA]</scope>
    <source>
        <strain evidence="2 3">5S</strain>
    </source>
</reference>
<comment type="caution">
    <text evidence="2">The sequence shown here is derived from an EMBL/GenBank/DDBJ whole genome shotgun (WGS) entry which is preliminary data.</text>
</comment>
<dbReference type="InterPro" id="IPR023473">
    <property type="entry name" value="AMMECR1"/>
</dbReference>
<dbReference type="RefSeq" id="WP_039212226.1">
    <property type="nucleotide sequence ID" value="NZ_JSCE01000254.1"/>
</dbReference>
<dbReference type="Proteomes" id="UP000030993">
    <property type="component" value="Unassembled WGS sequence"/>
</dbReference>
<evidence type="ECO:0000313" key="3">
    <source>
        <dbReference type="Proteomes" id="UP000030993"/>
    </source>
</evidence>
<dbReference type="STRING" id="82374.NZ47_13775"/>
<dbReference type="InterPro" id="IPR036071">
    <property type="entry name" value="AMMECR1_dom_sf"/>
</dbReference>
<dbReference type="EMBL" id="JSCE01000254">
    <property type="protein sequence ID" value="KHM46328.1"/>
    <property type="molecule type" value="Genomic_DNA"/>
</dbReference>
<sequence length="463" mass="51158">MSFLGACVVPHPPLILPEIGRGEENKISDTIKAYKAVAAWIVENNPDLVIITSPHATMYADYMQISSGDSAEGSFANFGHPELAFRVDYDEEFVQKVTDTAEEIKLAAGTLGRQERNLDHGTMIPLYFLQKAGYKGKIVRIGLSGLSNIHHYTLGVLLRETADIMNRRMMIVASGDLSHKLKADGPYGFAKEGPVFDQRMADCFSSGDFLELLTTPSKLAEGAAECGLRSFWIMAGAFDCLNVDAELLSCEGPFGVGYGVARFIPEGENVKRNIGEQVVDSHKKNMEELRKKEDDYLRLARKSLESYVRYHKHIEVPKGLPEEMINTRAGAFVSIKKAGQLRGCIGTILPVRDSLASEIIANAISAGTADPRFSAVTEDELEDLVYDVDVLSEPENIESPDQLDVKRYGVIVSSEDGYRRGLLLPDLDGVDTVEEQISIARRKGGISPEEKIKLQRFEVTRHE</sequence>
<dbReference type="Pfam" id="PF01871">
    <property type="entry name" value="AMMECR1"/>
    <property type="match status" value="1"/>
</dbReference>
<dbReference type="PANTHER" id="PTHR13016">
    <property type="entry name" value="AMMECR1 HOMOLOG"/>
    <property type="match status" value="1"/>
</dbReference>
<dbReference type="SUPFAM" id="SSF143447">
    <property type="entry name" value="AMMECR1-like"/>
    <property type="match status" value="1"/>
</dbReference>
<dbReference type="eggNOG" id="COG3885">
    <property type="taxonomic scope" value="Bacteria"/>
</dbReference>
<dbReference type="InterPro" id="IPR004183">
    <property type="entry name" value="Xdiol_dOase_suB"/>
</dbReference>
<proteinExistence type="predicted"/>
<dbReference type="eggNOG" id="COG2078">
    <property type="taxonomic scope" value="Bacteria"/>
</dbReference>
<organism evidence="2 3">
    <name type="scientific">Anaerovibrio lipolyticus</name>
    <dbReference type="NCBI Taxonomy" id="82374"/>
    <lineage>
        <taxon>Bacteria</taxon>
        <taxon>Bacillati</taxon>
        <taxon>Bacillota</taxon>
        <taxon>Negativicutes</taxon>
        <taxon>Selenomonadales</taxon>
        <taxon>Selenomonadaceae</taxon>
        <taxon>Anaerovibrio</taxon>
    </lineage>
</organism>
<dbReference type="Gene3D" id="3.40.830.10">
    <property type="entry name" value="LigB-like"/>
    <property type="match status" value="1"/>
</dbReference>
<dbReference type="GO" id="GO:0016702">
    <property type="term" value="F:oxidoreductase activity, acting on single donors with incorporation of molecular oxygen, incorporation of two atoms of oxygen"/>
    <property type="evidence" value="ECO:0007669"/>
    <property type="project" value="UniProtKB-ARBA"/>
</dbReference>
<name>A0A0B2JHS2_9FIRM</name>
<gene>
    <name evidence="2" type="ORF">NZ47_13775</name>
</gene>
<dbReference type="InterPro" id="IPR027623">
    <property type="entry name" value="AmmeMemoSam_A"/>
</dbReference>
<dbReference type="InterPro" id="IPR002733">
    <property type="entry name" value="AMMECR1_domain"/>
</dbReference>
<evidence type="ECO:0000313" key="2">
    <source>
        <dbReference type="EMBL" id="KHM46328.1"/>
    </source>
</evidence>
<protein>
    <submittedName>
        <fullName evidence="2">Extradiol ring-cleavage dioxygenase</fullName>
    </submittedName>
</protein>
<keyword evidence="3" id="KW-1185">Reference proteome</keyword>
<accession>A0A0B2JHS2</accession>
<dbReference type="Gene3D" id="3.30.700.20">
    <property type="entry name" value="Hypothetical protein ph0010, domain 1"/>
    <property type="match status" value="1"/>
</dbReference>
<dbReference type="PROSITE" id="PS51112">
    <property type="entry name" value="AMMECR1"/>
    <property type="match status" value="1"/>
</dbReference>
<dbReference type="Pfam" id="PF02900">
    <property type="entry name" value="LigB"/>
    <property type="match status" value="1"/>
</dbReference>
<dbReference type="AlphaFoldDB" id="A0A0B2JHS2"/>
<keyword evidence="2" id="KW-0223">Dioxygenase</keyword>
<dbReference type="SUPFAM" id="SSF53213">
    <property type="entry name" value="LigB-like"/>
    <property type="match status" value="1"/>
</dbReference>
<dbReference type="CDD" id="cd07951">
    <property type="entry name" value="ED_3B_N_AMMECR1"/>
    <property type="match status" value="1"/>
</dbReference>
<keyword evidence="2" id="KW-0560">Oxidoreductase</keyword>
<feature type="domain" description="AMMECR1" evidence="1">
    <location>
        <begin position="291"/>
        <end position="463"/>
    </location>
</feature>
<dbReference type="PANTHER" id="PTHR13016:SF0">
    <property type="entry name" value="AMME SYNDROME CANDIDATE GENE 1 PROTEIN"/>
    <property type="match status" value="1"/>
</dbReference>